<protein>
    <submittedName>
        <fullName evidence="5">Helix-turn-helix transcriptional regulator</fullName>
    </submittedName>
</protein>
<dbReference type="InterPro" id="IPR018060">
    <property type="entry name" value="HTH_AraC"/>
</dbReference>
<evidence type="ECO:0000256" key="3">
    <source>
        <dbReference type="ARBA" id="ARBA00023163"/>
    </source>
</evidence>
<dbReference type="Gene3D" id="1.10.10.60">
    <property type="entry name" value="Homeodomain-like"/>
    <property type="match status" value="1"/>
</dbReference>
<dbReference type="SMART" id="SM00342">
    <property type="entry name" value="HTH_ARAC"/>
    <property type="match status" value="1"/>
</dbReference>
<keyword evidence="2" id="KW-0238">DNA-binding</keyword>
<dbReference type="Gene3D" id="2.60.120.10">
    <property type="entry name" value="Jelly Rolls"/>
    <property type="match status" value="1"/>
</dbReference>
<comment type="caution">
    <text evidence="5">The sequence shown here is derived from an EMBL/GenBank/DDBJ whole genome shotgun (WGS) entry which is preliminary data.</text>
</comment>
<dbReference type="InterPro" id="IPR009057">
    <property type="entry name" value="Homeodomain-like_sf"/>
</dbReference>
<evidence type="ECO:0000313" key="6">
    <source>
        <dbReference type="Proteomes" id="UP001525968"/>
    </source>
</evidence>
<evidence type="ECO:0000256" key="2">
    <source>
        <dbReference type="ARBA" id="ARBA00023125"/>
    </source>
</evidence>
<reference evidence="5 6" key="1">
    <citation type="submission" date="2022-09" db="EMBL/GenBank/DDBJ databases">
        <title>Draft genome of isolate Be4.</title>
        <authorList>
            <person name="Sanchez-Castro I."/>
            <person name="Martinez-Rodriguez P."/>
            <person name="Descostes M."/>
            <person name="Merroun M."/>
        </authorList>
    </citation>
    <scope>NUCLEOTIDE SEQUENCE [LARGE SCALE GENOMIC DNA]</scope>
    <source>
        <strain evidence="5 6">Be4</strain>
    </source>
</reference>
<dbReference type="SUPFAM" id="SSF46689">
    <property type="entry name" value="Homeodomain-like"/>
    <property type="match status" value="1"/>
</dbReference>
<evidence type="ECO:0000259" key="4">
    <source>
        <dbReference type="PROSITE" id="PS01124"/>
    </source>
</evidence>
<sequence length="267" mass="29622">MTTDGSLIQSLRHFDPDAVDRPVAAWRVEVRNHGSEQPVHRHHKGQLVLAVHGGVTCEVPKAMWMVPPQHAVWIPGGMPHSNRATDNARIYFLFIAPDAAQMPSECCTLSISPLLRELIRYLADQAPDYPRQGATARLVAVLLEQLVAAPVEQLHLPISEHPKIRCITEALSQDAADRTTLADWAQRLAMSERSLARLVKKETGLTFGRWRQQLHLIVALHQLASGTSVQQVAGKLGYDSVTAFITMFKKALGQSPTHYFAALRQVD</sequence>
<dbReference type="Pfam" id="PF02311">
    <property type="entry name" value="AraC_binding"/>
    <property type="match status" value="1"/>
</dbReference>
<keyword evidence="3" id="KW-0804">Transcription</keyword>
<keyword evidence="1" id="KW-0805">Transcription regulation</keyword>
<dbReference type="PANTHER" id="PTHR11019">
    <property type="entry name" value="HTH-TYPE TRANSCRIPTIONAL REGULATOR NIMR"/>
    <property type="match status" value="1"/>
</dbReference>
<keyword evidence="6" id="KW-1185">Reference proteome</keyword>
<dbReference type="EMBL" id="JAODYH010000003">
    <property type="protein sequence ID" value="MCT9810229.1"/>
    <property type="molecule type" value="Genomic_DNA"/>
</dbReference>
<evidence type="ECO:0000256" key="1">
    <source>
        <dbReference type="ARBA" id="ARBA00023015"/>
    </source>
</evidence>
<evidence type="ECO:0000313" key="5">
    <source>
        <dbReference type="EMBL" id="MCT9810229.1"/>
    </source>
</evidence>
<dbReference type="Proteomes" id="UP001525968">
    <property type="component" value="Unassembled WGS sequence"/>
</dbReference>
<dbReference type="CDD" id="cd06124">
    <property type="entry name" value="cupin_NimR-like_N"/>
    <property type="match status" value="1"/>
</dbReference>
<gene>
    <name evidence="5" type="ORF">N0K08_06265</name>
</gene>
<feature type="domain" description="HTH araC/xylS-type" evidence="4">
    <location>
        <begin position="165"/>
        <end position="262"/>
    </location>
</feature>
<dbReference type="PROSITE" id="PS01124">
    <property type="entry name" value="HTH_ARAC_FAMILY_2"/>
    <property type="match status" value="1"/>
</dbReference>
<organism evidence="5 6">
    <name type="scientific">Acidovorax bellezanensis</name>
    <dbReference type="NCBI Taxonomy" id="2976702"/>
    <lineage>
        <taxon>Bacteria</taxon>
        <taxon>Pseudomonadati</taxon>
        <taxon>Pseudomonadota</taxon>
        <taxon>Betaproteobacteria</taxon>
        <taxon>Burkholderiales</taxon>
        <taxon>Comamonadaceae</taxon>
        <taxon>Acidovorax</taxon>
    </lineage>
</organism>
<dbReference type="SUPFAM" id="SSF51182">
    <property type="entry name" value="RmlC-like cupins"/>
    <property type="match status" value="1"/>
</dbReference>
<accession>A0ABT2PK76</accession>
<dbReference type="PANTHER" id="PTHR11019:SF199">
    <property type="entry name" value="HTH-TYPE TRANSCRIPTIONAL REGULATOR NIMR"/>
    <property type="match status" value="1"/>
</dbReference>
<dbReference type="InterPro" id="IPR011051">
    <property type="entry name" value="RmlC_Cupin_sf"/>
</dbReference>
<dbReference type="InterPro" id="IPR003313">
    <property type="entry name" value="AraC-bd"/>
</dbReference>
<dbReference type="Pfam" id="PF12833">
    <property type="entry name" value="HTH_18"/>
    <property type="match status" value="1"/>
</dbReference>
<name>A0ABT2PK76_9BURK</name>
<dbReference type="InterPro" id="IPR014710">
    <property type="entry name" value="RmlC-like_jellyroll"/>
</dbReference>
<proteinExistence type="predicted"/>
<dbReference type="RefSeq" id="WP_261499223.1">
    <property type="nucleotide sequence ID" value="NZ_JAODYH010000003.1"/>
</dbReference>